<evidence type="ECO:0000313" key="1">
    <source>
        <dbReference type="EMBL" id="GAG10974.1"/>
    </source>
</evidence>
<feature type="non-terminal residue" evidence="1">
    <location>
        <position position="1"/>
    </location>
</feature>
<gene>
    <name evidence="1" type="ORF">S01H1_39178</name>
</gene>
<comment type="caution">
    <text evidence="1">The sequence shown here is derived from an EMBL/GenBank/DDBJ whole genome shotgun (WGS) entry which is preliminary data.</text>
</comment>
<reference evidence="1" key="1">
    <citation type="journal article" date="2014" name="Front. Microbiol.">
        <title>High frequency of phylogenetically diverse reductive dehalogenase-homologous genes in deep subseafloor sedimentary metagenomes.</title>
        <authorList>
            <person name="Kawai M."/>
            <person name="Futagami T."/>
            <person name="Toyoda A."/>
            <person name="Takaki Y."/>
            <person name="Nishi S."/>
            <person name="Hori S."/>
            <person name="Arai W."/>
            <person name="Tsubouchi T."/>
            <person name="Morono Y."/>
            <person name="Uchiyama I."/>
            <person name="Ito T."/>
            <person name="Fujiyama A."/>
            <person name="Inagaki F."/>
            <person name="Takami H."/>
        </authorList>
    </citation>
    <scope>NUCLEOTIDE SEQUENCE</scope>
    <source>
        <strain evidence="1">Expedition CK06-06</strain>
    </source>
</reference>
<dbReference type="AlphaFoldDB" id="X0UYS4"/>
<accession>X0UYS4</accession>
<organism evidence="1">
    <name type="scientific">marine sediment metagenome</name>
    <dbReference type="NCBI Taxonomy" id="412755"/>
    <lineage>
        <taxon>unclassified sequences</taxon>
        <taxon>metagenomes</taxon>
        <taxon>ecological metagenomes</taxon>
    </lineage>
</organism>
<proteinExistence type="predicted"/>
<sequence>YTIYKQALPVMEEISKENEVPFPPHDLLLSILKQQYQEKEKEFNEMASKMDIDKLSKID</sequence>
<protein>
    <submittedName>
        <fullName evidence="1">Uncharacterized protein</fullName>
    </submittedName>
</protein>
<dbReference type="EMBL" id="BARS01024703">
    <property type="protein sequence ID" value="GAG10974.1"/>
    <property type="molecule type" value="Genomic_DNA"/>
</dbReference>
<name>X0UYS4_9ZZZZ</name>